<dbReference type="PROSITE" id="PS50837">
    <property type="entry name" value="NACHT"/>
    <property type="match status" value="1"/>
</dbReference>
<dbReference type="InterPro" id="IPR007111">
    <property type="entry name" value="NACHT_NTPase"/>
</dbReference>
<accession>A0ABV8J310</accession>
<dbReference type="Gene3D" id="3.40.50.300">
    <property type="entry name" value="P-loop containing nucleotide triphosphate hydrolases"/>
    <property type="match status" value="1"/>
</dbReference>
<keyword evidence="3" id="KW-1185">Reference proteome</keyword>
<comment type="caution">
    <text evidence="2">The sequence shown here is derived from an EMBL/GenBank/DDBJ whole genome shotgun (WGS) entry which is preliminary data.</text>
</comment>
<organism evidence="2 3">
    <name type="scientific">Actinoplanes subglobosus</name>
    <dbReference type="NCBI Taxonomy" id="1547892"/>
    <lineage>
        <taxon>Bacteria</taxon>
        <taxon>Bacillati</taxon>
        <taxon>Actinomycetota</taxon>
        <taxon>Actinomycetes</taxon>
        <taxon>Micromonosporales</taxon>
        <taxon>Micromonosporaceae</taxon>
        <taxon>Actinoplanes</taxon>
    </lineage>
</organism>
<dbReference type="Pfam" id="PF05729">
    <property type="entry name" value="NACHT"/>
    <property type="match status" value="1"/>
</dbReference>
<feature type="domain" description="NACHT" evidence="1">
    <location>
        <begin position="153"/>
        <end position="278"/>
    </location>
</feature>
<sequence>MVIALSTGTALATATNILTNALPDHWHWSRDLRIMGPVFALCVIATVWAGLFQHRQNNPERAGPGMSLQALADRLTSRYARDYRAWIREARRTMDAKGLDIIGPFSLELDAVMVRLVLTSRAPGQVSSGMVTSPGTTRRHRSIWEFLNRRPRVVLAVLGAPGSGKTTLLNHVARETASTYWERTRPIPVFLQLRDQAAPIAADPDVSLPALIRKSIPASVSAEPPGWWERQLRAGRCVILLDGLDEAGEAEVRRVVARWINTQIAAHPANDVVVTSRPPGYRGSFVEATATVQILPFGPSQVEEFLRKWYVAAEKHDAEPSELAGAERRGRKAAAHLLGQINTMPGLTDLTRNPLLLTMIANVHRYRDRLPENRAMLYREVCDVMVWRRAEQRDQPVAMSGNDRLQLLGRLAFEWMRQGIRGADRRSLLRTLRPWLAGVTPAMSAERFLDEMEATGLLPSPDAEHVTFTHQTFQEYLAARHITEEGMDGLLPEVVDDPWWRETILLHAADGNPNAIVAGALRSGTATARSLAFEIVDSGTPVDENLRTQLDEALQRGLRVGAAAQDRILAVDVLIGRLLRTLVSTSAGTRIMRQPVTTELYQLFCSETGTPFIEGPEPPNPEAPARGVWRRDAERFVSWLNELIRSGPRGAGGLTFRLPTGTEVEAVKPIRPVWVTDGRISRVWRNRLIVDADSLAEVLMTELEGSRLLSIALGELAARNAATIHRHAVDLHRIADQLALVAGEYVRWGLRADPERTDEPSTADGVAGVESPSEEDILLERADFMTAHLSGLVREIRRAANSLKTILTTAPGIEAPAALRVSGVLDRIDLAPAQRRVDAAIADMPHRNPRMTDVHTALRNILTVLARCRSLLREDHAPVTGASPIDRALSPISYADVHLPLPDRADDPVRTIALALLPKRQVEENAFAVDLSGLAARLRAMSGRRAFAAAGPGYSEALGRLVATAIPVLNRERLITPDVARNLRVPALVLARIAQTTIDNSITTNLIELAVATRLLEERRRYPDLLETLFIAHD</sequence>
<dbReference type="PANTHER" id="PTHR46844:SF1">
    <property type="entry name" value="SLR5058 PROTEIN"/>
    <property type="match status" value="1"/>
</dbReference>
<evidence type="ECO:0000313" key="3">
    <source>
        <dbReference type="Proteomes" id="UP001595867"/>
    </source>
</evidence>
<reference evidence="3" key="1">
    <citation type="journal article" date="2019" name="Int. J. Syst. Evol. Microbiol.">
        <title>The Global Catalogue of Microorganisms (GCM) 10K type strain sequencing project: providing services to taxonomists for standard genome sequencing and annotation.</title>
        <authorList>
            <consortium name="The Broad Institute Genomics Platform"/>
            <consortium name="The Broad Institute Genome Sequencing Center for Infectious Disease"/>
            <person name="Wu L."/>
            <person name="Ma J."/>
        </authorList>
    </citation>
    <scope>NUCLEOTIDE SEQUENCE [LARGE SCALE GENOMIC DNA]</scope>
    <source>
        <strain evidence="3">TBRC 5832</strain>
    </source>
</reference>
<gene>
    <name evidence="2" type="ORF">ACFO0C_39020</name>
</gene>
<dbReference type="InterPro" id="IPR027417">
    <property type="entry name" value="P-loop_NTPase"/>
</dbReference>
<evidence type="ECO:0000259" key="1">
    <source>
        <dbReference type="PROSITE" id="PS50837"/>
    </source>
</evidence>
<dbReference type="PANTHER" id="PTHR46844">
    <property type="entry name" value="SLR5058 PROTEIN"/>
    <property type="match status" value="1"/>
</dbReference>
<dbReference type="Proteomes" id="UP001595867">
    <property type="component" value="Unassembled WGS sequence"/>
</dbReference>
<name>A0ABV8J310_9ACTN</name>
<protein>
    <submittedName>
        <fullName evidence="2">NACHT domain-containing protein</fullName>
    </submittedName>
</protein>
<evidence type="ECO:0000313" key="2">
    <source>
        <dbReference type="EMBL" id="MFC4070957.1"/>
    </source>
</evidence>
<dbReference type="SUPFAM" id="SSF52540">
    <property type="entry name" value="P-loop containing nucleoside triphosphate hydrolases"/>
    <property type="match status" value="1"/>
</dbReference>
<dbReference type="RefSeq" id="WP_378071831.1">
    <property type="nucleotide sequence ID" value="NZ_JBHSBL010000026.1"/>
</dbReference>
<proteinExistence type="predicted"/>
<dbReference type="EMBL" id="JBHSBL010000026">
    <property type="protein sequence ID" value="MFC4070957.1"/>
    <property type="molecule type" value="Genomic_DNA"/>
</dbReference>